<reference evidence="1 2" key="1">
    <citation type="journal article" date="2014" name="Genome Biol. Evol.">
        <title>The genome of the myxosporean Thelohanellus kitauei shows adaptations to nutrient acquisition within its fish host.</title>
        <authorList>
            <person name="Yang Y."/>
            <person name="Xiong J."/>
            <person name="Zhou Z."/>
            <person name="Huo F."/>
            <person name="Miao W."/>
            <person name="Ran C."/>
            <person name="Liu Y."/>
            <person name="Zhang J."/>
            <person name="Feng J."/>
            <person name="Wang M."/>
            <person name="Wang M."/>
            <person name="Wang L."/>
            <person name="Yao B."/>
        </authorList>
    </citation>
    <scope>NUCLEOTIDE SEQUENCE [LARGE SCALE GENOMIC DNA]</scope>
    <source>
        <strain evidence="1">Wuqing</strain>
    </source>
</reference>
<comment type="caution">
    <text evidence="1">The sequence shown here is derived from an EMBL/GenBank/DDBJ whole genome shotgun (WGS) entry which is preliminary data.</text>
</comment>
<dbReference type="EMBL" id="JWZT01004031">
    <property type="protein sequence ID" value="KII65031.1"/>
    <property type="molecule type" value="Genomic_DNA"/>
</dbReference>
<dbReference type="OrthoDB" id="6580598at2759"/>
<evidence type="ECO:0000313" key="1">
    <source>
        <dbReference type="EMBL" id="KII65031.1"/>
    </source>
</evidence>
<accession>A0A0C2MCZ9</accession>
<proteinExistence type="predicted"/>
<name>A0A0C2MCZ9_THEKT</name>
<gene>
    <name evidence="1" type="ORF">RF11_10752</name>
</gene>
<dbReference type="AlphaFoldDB" id="A0A0C2MCZ9"/>
<evidence type="ECO:0000313" key="2">
    <source>
        <dbReference type="Proteomes" id="UP000031668"/>
    </source>
</evidence>
<dbReference type="PANTHER" id="PTHR45913:SF22">
    <property type="entry name" value="SCAN BOX DOMAIN-CONTAINING PROTEIN"/>
    <property type="match status" value="1"/>
</dbReference>
<organism evidence="1 2">
    <name type="scientific">Thelohanellus kitauei</name>
    <name type="common">Myxosporean</name>
    <dbReference type="NCBI Taxonomy" id="669202"/>
    <lineage>
        <taxon>Eukaryota</taxon>
        <taxon>Metazoa</taxon>
        <taxon>Cnidaria</taxon>
        <taxon>Myxozoa</taxon>
        <taxon>Myxosporea</taxon>
        <taxon>Bivalvulida</taxon>
        <taxon>Platysporina</taxon>
        <taxon>Myxobolidae</taxon>
        <taxon>Thelohanellus</taxon>
    </lineage>
</organism>
<protein>
    <submittedName>
        <fullName evidence="1">Protein ZBED8</fullName>
    </submittedName>
</protein>
<sequence>MLDVFDSYNNQNIDAVEASYFMVLKITRAMKPHTIAKESMLPALNDIVRVIIVEEFVYKFNGIYISNHTVNMRIAGMFADILDQIIQEMKSSPLPIFSIQPDAIDVANLSHLLKRKHYHRN</sequence>
<dbReference type="PANTHER" id="PTHR45913">
    <property type="entry name" value="EPM2A-INTERACTING PROTEIN 1"/>
    <property type="match status" value="1"/>
</dbReference>
<keyword evidence="2" id="KW-1185">Reference proteome</keyword>
<dbReference type="Proteomes" id="UP000031668">
    <property type="component" value="Unassembled WGS sequence"/>
</dbReference>